<dbReference type="RefSeq" id="WP_184112355.1">
    <property type="nucleotide sequence ID" value="NZ_JACHNY010000002.1"/>
</dbReference>
<comment type="caution">
    <text evidence="1">The sequence shown here is derived from an EMBL/GenBank/DDBJ whole genome shotgun (WGS) entry which is preliminary data.</text>
</comment>
<proteinExistence type="predicted"/>
<reference evidence="1 2" key="1">
    <citation type="submission" date="2020-08" db="EMBL/GenBank/DDBJ databases">
        <title>Genomic Encyclopedia of Type Strains, Phase IV (KMG-IV): sequencing the most valuable type-strain genomes for metagenomic binning, comparative biology and taxonomic classification.</title>
        <authorList>
            <person name="Goeker M."/>
        </authorList>
    </citation>
    <scope>NUCLEOTIDE SEQUENCE [LARGE SCALE GENOMIC DNA]</scope>
    <source>
        <strain evidence="1 2">DSM 15867</strain>
    </source>
</reference>
<evidence type="ECO:0000313" key="1">
    <source>
        <dbReference type="EMBL" id="MBB4616938.1"/>
    </source>
</evidence>
<name>A0A7W7EWU8_9SPHN</name>
<keyword evidence="2" id="KW-1185">Reference proteome</keyword>
<dbReference type="EMBL" id="JACHNY010000002">
    <property type="protein sequence ID" value="MBB4616938.1"/>
    <property type="molecule type" value="Genomic_DNA"/>
</dbReference>
<organism evidence="1 2">
    <name type="scientific">Sphingomonas abaci</name>
    <dbReference type="NCBI Taxonomy" id="237611"/>
    <lineage>
        <taxon>Bacteria</taxon>
        <taxon>Pseudomonadati</taxon>
        <taxon>Pseudomonadota</taxon>
        <taxon>Alphaproteobacteria</taxon>
        <taxon>Sphingomonadales</taxon>
        <taxon>Sphingomonadaceae</taxon>
        <taxon>Sphingomonas</taxon>
    </lineage>
</organism>
<dbReference type="Proteomes" id="UP000574769">
    <property type="component" value="Unassembled WGS sequence"/>
</dbReference>
<sequence length="152" mass="16164">MTYVIGSADDRGIVSPDRVQSVFKSILRRAQLAGWTDEALGEASGYKPRRIKAYRVEDKEPPLSVALSIAVVLGQPAVQAILATIGYTGTPTEEADADCPLDSAVNAMQALGVFMGFAADKRIDHTEEAPATEAIDIIIAELMPFSSQGRAA</sequence>
<accession>A0A7W7EWU8</accession>
<gene>
    <name evidence="1" type="ORF">GGQ96_001058</name>
</gene>
<protein>
    <submittedName>
        <fullName evidence="1">Uncharacterized protein</fullName>
    </submittedName>
</protein>
<dbReference type="AlphaFoldDB" id="A0A7W7EWU8"/>
<evidence type="ECO:0000313" key="2">
    <source>
        <dbReference type="Proteomes" id="UP000574769"/>
    </source>
</evidence>